<dbReference type="AlphaFoldDB" id="A0A0F9EKX0"/>
<dbReference type="SUPFAM" id="SSF56300">
    <property type="entry name" value="Metallo-dependent phosphatases"/>
    <property type="match status" value="1"/>
</dbReference>
<organism evidence="1">
    <name type="scientific">marine sediment metagenome</name>
    <dbReference type="NCBI Taxonomy" id="412755"/>
    <lineage>
        <taxon>unclassified sequences</taxon>
        <taxon>metagenomes</taxon>
        <taxon>ecological metagenomes</taxon>
    </lineage>
</organism>
<sequence length="465" mass="51242">MIAGDLFDRAVQNTASSGFPLLVEVLQKMMNIAPIVAVTGTPTHDIDGCYKALQEINAEYSFTLIDPGKKYWLDNFGQFGSIGDHDLPEAQLLVLGCPEPSKEWFLRDKQIGKDESTQAVIDGMRQMLLGWGAIRREYAEIPCLFVYHGNVEGATLQNNQILPAGGISIGRDDLALVGADYYALGHIHLGQRIGDLPAYYAGAAFPVTWGETDQKGFSEAYLTKEGAAWKDRPFPHPRRKKISRIVGQSIGDEIDGFQTWLEIKADKTQATIINKESLLTELLAGGALDGSRVTVSVLPTETVRARHIQDSGRLDDKLNIYGANCGEPPSTTILEMANKLEAAARAAGTVGEGLHIRLEKICLRGAIGIYKGLGLDEIEINFENMDPGLITLIGDNGEGKTTLIENMHPYPGLLTRAGKLQDHFRLRDSYRDLYFIDEKSGNRYRAFLQIDGKNPSGSIEYHLYK</sequence>
<gene>
    <name evidence="1" type="ORF">LCGC14_2140220</name>
</gene>
<dbReference type="PANTHER" id="PTHR30337">
    <property type="entry name" value="COMPONENT OF ATP-DEPENDENT DSDNA EXONUCLEASE"/>
    <property type="match status" value="1"/>
</dbReference>
<feature type="non-terminal residue" evidence="1">
    <location>
        <position position="465"/>
    </location>
</feature>
<dbReference type="InterPro" id="IPR029052">
    <property type="entry name" value="Metallo-depent_PP-like"/>
</dbReference>
<accession>A0A0F9EKX0</accession>
<proteinExistence type="predicted"/>
<reference evidence="1" key="1">
    <citation type="journal article" date="2015" name="Nature">
        <title>Complex archaea that bridge the gap between prokaryotes and eukaryotes.</title>
        <authorList>
            <person name="Spang A."/>
            <person name="Saw J.H."/>
            <person name="Jorgensen S.L."/>
            <person name="Zaremba-Niedzwiedzka K."/>
            <person name="Martijn J."/>
            <person name="Lind A.E."/>
            <person name="van Eijk R."/>
            <person name="Schleper C."/>
            <person name="Guy L."/>
            <person name="Ettema T.J."/>
        </authorList>
    </citation>
    <scope>NUCLEOTIDE SEQUENCE</scope>
</reference>
<evidence type="ECO:0000313" key="1">
    <source>
        <dbReference type="EMBL" id="KKL66916.1"/>
    </source>
</evidence>
<dbReference type="SUPFAM" id="SSF52540">
    <property type="entry name" value="P-loop containing nucleoside triphosphate hydrolases"/>
    <property type="match status" value="1"/>
</dbReference>
<comment type="caution">
    <text evidence="1">The sequence shown here is derived from an EMBL/GenBank/DDBJ whole genome shotgun (WGS) entry which is preliminary data.</text>
</comment>
<name>A0A0F9EKX0_9ZZZZ</name>
<dbReference type="InterPro" id="IPR027417">
    <property type="entry name" value="P-loop_NTPase"/>
</dbReference>
<protein>
    <submittedName>
        <fullName evidence="1">Uncharacterized protein</fullName>
    </submittedName>
</protein>
<dbReference type="InterPro" id="IPR050535">
    <property type="entry name" value="DNA_Repair-Maintenance_Comp"/>
</dbReference>
<dbReference type="Gene3D" id="3.60.21.10">
    <property type="match status" value="1"/>
</dbReference>
<dbReference type="EMBL" id="LAZR01027052">
    <property type="protein sequence ID" value="KKL66916.1"/>
    <property type="molecule type" value="Genomic_DNA"/>
</dbReference>